<proteinExistence type="predicted"/>
<feature type="domain" description="Rhamnogalacturonase A/B/Epimerase-like pectate lyase" evidence="1">
    <location>
        <begin position="25"/>
        <end position="223"/>
    </location>
</feature>
<evidence type="ECO:0000313" key="3">
    <source>
        <dbReference type="Proteomes" id="UP000665561"/>
    </source>
</evidence>
<keyword evidence="3" id="KW-1185">Reference proteome</keyword>
<evidence type="ECO:0000313" key="2">
    <source>
        <dbReference type="EMBL" id="NBD24199.1"/>
    </source>
</evidence>
<reference evidence="2 3" key="1">
    <citation type="submission" date="2020-01" db="EMBL/GenBank/DDBJ databases">
        <title>Paenibacillus soybeanensis sp. nov. isolated from the nodules of soybean (Glycine max(L.) Merr).</title>
        <authorList>
            <person name="Wang H."/>
        </authorList>
    </citation>
    <scope>NUCLEOTIDE SEQUENCE [LARGE SCALE GENOMIC DNA]</scope>
    <source>
        <strain evidence="2 3">T1</strain>
    </source>
</reference>
<dbReference type="RefSeq" id="WP_161743003.1">
    <property type="nucleotide sequence ID" value="NZ_JAAAMV010000005.1"/>
</dbReference>
<evidence type="ECO:0000259" key="1">
    <source>
        <dbReference type="Pfam" id="PF12708"/>
    </source>
</evidence>
<gene>
    <name evidence="2" type="ORF">GT019_09960</name>
</gene>
<name>A0ABW9XNI4_9BACL</name>
<dbReference type="InterPro" id="IPR012334">
    <property type="entry name" value="Pectin_lyas_fold"/>
</dbReference>
<comment type="caution">
    <text evidence="2">The sequence shown here is derived from an EMBL/GenBank/DDBJ whole genome shotgun (WGS) entry which is preliminary data.</text>
</comment>
<accession>A0ABW9XNI4</accession>
<dbReference type="Proteomes" id="UP000665561">
    <property type="component" value="Unassembled WGS sequence"/>
</dbReference>
<dbReference type="InterPro" id="IPR011050">
    <property type="entry name" value="Pectin_lyase_fold/virulence"/>
</dbReference>
<dbReference type="SUPFAM" id="SSF51126">
    <property type="entry name" value="Pectin lyase-like"/>
    <property type="match status" value="2"/>
</dbReference>
<dbReference type="Pfam" id="PF12708">
    <property type="entry name" value="Pect-lyase_RHGA_epim"/>
    <property type="match status" value="1"/>
</dbReference>
<dbReference type="InterPro" id="IPR006626">
    <property type="entry name" value="PbH1"/>
</dbReference>
<dbReference type="SMART" id="SM00710">
    <property type="entry name" value="PbH1"/>
    <property type="match status" value="6"/>
</dbReference>
<organism evidence="2 3">
    <name type="scientific">Paenibacillus glycinis</name>
    <dbReference type="NCBI Taxonomy" id="2697035"/>
    <lineage>
        <taxon>Bacteria</taxon>
        <taxon>Bacillati</taxon>
        <taxon>Bacillota</taxon>
        <taxon>Bacilli</taxon>
        <taxon>Bacillales</taxon>
        <taxon>Paenibacillaceae</taxon>
        <taxon>Paenibacillus</taxon>
    </lineage>
</organism>
<dbReference type="Gene3D" id="2.160.20.10">
    <property type="entry name" value="Single-stranded right-handed beta-helix, Pectin lyase-like"/>
    <property type="match status" value="1"/>
</dbReference>
<dbReference type="EMBL" id="JAAAMV010000005">
    <property type="protein sequence ID" value="NBD24199.1"/>
    <property type="molecule type" value="Genomic_DNA"/>
</dbReference>
<dbReference type="InterPro" id="IPR024535">
    <property type="entry name" value="RHGA/B-epi-like_pectate_lyase"/>
</dbReference>
<sequence length="449" mass="48168">MYDAVGRRAPVRAGTQEINNYPDAVNVLDVGAKGDGVADDTKAIQAAINMAAARKQIVYLPMGTYLIDPSTPLLLSSDTKLYGDGKESKLLAKPGEFGWTLVYLSGKRIDVRDLTFDGNRLVNRVLVLKAGSASVNVKNAVVTGATQSDEASSQFYGQTVSGITVYGNTESIVFDQLEVTDIHAKHGTTGSPVARGIAITSTWGAKETVAKQVTIKDSYIHDVGPADNGDCIYYEDLNRATGQAAETGSQIVNNRFYQCAKRAINLLANGITVQENDIQNSYTGNNYYVGKNAGKAAPDMYAGISIHADNVTIQDNSLVGEGSYYAGIEIGSYDKVKNATVVGNKIVMGKKSDLTDKTAIRIGNADTYKVDSNQLENGAKGIWTWLSTKNGSISNNYIIMPAGGGIELSTYLKDHHQTNVNCSNNQIKAYSYAVHNSSENVQITLLGNK</sequence>
<protein>
    <recommendedName>
        <fullName evidence="1">Rhamnogalacturonase A/B/Epimerase-like pectate lyase domain-containing protein</fullName>
    </recommendedName>
</protein>